<comment type="caution">
    <text evidence="1">The sequence shown here is derived from an EMBL/GenBank/DDBJ whole genome shotgun (WGS) entry which is preliminary data.</text>
</comment>
<name>A0A2A9D4E7_9MICO</name>
<dbReference type="AlphaFoldDB" id="A0A2A9D4E7"/>
<proteinExistence type="predicted"/>
<accession>A0A2A9D4E7</accession>
<organism evidence="1 2">
    <name type="scientific">Serinibacter salmoneus</name>
    <dbReference type="NCBI Taxonomy" id="556530"/>
    <lineage>
        <taxon>Bacteria</taxon>
        <taxon>Bacillati</taxon>
        <taxon>Actinomycetota</taxon>
        <taxon>Actinomycetes</taxon>
        <taxon>Micrococcales</taxon>
        <taxon>Beutenbergiaceae</taxon>
        <taxon>Serinibacter</taxon>
    </lineage>
</organism>
<dbReference type="Proteomes" id="UP000224915">
    <property type="component" value="Unassembled WGS sequence"/>
</dbReference>
<evidence type="ECO:0000313" key="2">
    <source>
        <dbReference type="Proteomes" id="UP000224915"/>
    </source>
</evidence>
<protein>
    <submittedName>
        <fullName evidence="1">Uncharacterized protein</fullName>
    </submittedName>
</protein>
<evidence type="ECO:0000313" key="1">
    <source>
        <dbReference type="EMBL" id="PFG21261.1"/>
    </source>
</evidence>
<keyword evidence="2" id="KW-1185">Reference proteome</keyword>
<sequence length="176" mass="19493">MVAMATEMESAVAQPGALRIVREARARYVRRALDDLDFYRFVQSSTRSGQITQAEVARELRITQGGLSKGVNKTPAVVEGFSGASPYEIAQRYAAGDIDRTQLVEELTRWKYPPRPLTDGPYDDLLFLPEGSFEDVGQAFDEGLIDMETYDEIAEKHVVVTLGEDTASLSRNARSA</sequence>
<reference evidence="1 2" key="1">
    <citation type="submission" date="2017-10" db="EMBL/GenBank/DDBJ databases">
        <title>Sequencing the genomes of 1000 actinobacteria strains.</title>
        <authorList>
            <person name="Klenk H.-P."/>
        </authorList>
    </citation>
    <scope>NUCLEOTIDE SEQUENCE [LARGE SCALE GENOMIC DNA]</scope>
    <source>
        <strain evidence="1 2">DSM 21801</strain>
    </source>
</reference>
<gene>
    <name evidence="1" type="ORF">ATL40_2885</name>
</gene>
<dbReference type="EMBL" id="PDJD01000001">
    <property type="protein sequence ID" value="PFG21261.1"/>
    <property type="molecule type" value="Genomic_DNA"/>
</dbReference>